<sequence length="60" mass="6992">MTFQYHIIQNLISPFNLTPLTKATYQCSVSHNIQFTTIPFHLNKDPHCIVHPVLLRECLN</sequence>
<evidence type="ECO:0000313" key="1">
    <source>
        <dbReference type="EMBL" id="MBX56651.1"/>
    </source>
</evidence>
<dbReference type="EMBL" id="GGEC01076167">
    <property type="protein sequence ID" value="MBX56651.1"/>
    <property type="molecule type" value="Transcribed_RNA"/>
</dbReference>
<proteinExistence type="predicted"/>
<protein>
    <submittedName>
        <fullName evidence="1">Uncharacterized protein</fullName>
    </submittedName>
</protein>
<dbReference type="AlphaFoldDB" id="A0A2P2PPN0"/>
<reference evidence="1" key="1">
    <citation type="submission" date="2018-02" db="EMBL/GenBank/DDBJ databases">
        <title>Rhizophora mucronata_Transcriptome.</title>
        <authorList>
            <person name="Meera S.P."/>
            <person name="Sreeshan A."/>
            <person name="Augustine A."/>
        </authorList>
    </citation>
    <scope>NUCLEOTIDE SEQUENCE</scope>
    <source>
        <tissue evidence="1">Leaf</tissue>
    </source>
</reference>
<name>A0A2P2PPN0_RHIMU</name>
<accession>A0A2P2PPN0</accession>
<organism evidence="1">
    <name type="scientific">Rhizophora mucronata</name>
    <name type="common">Asiatic mangrove</name>
    <dbReference type="NCBI Taxonomy" id="61149"/>
    <lineage>
        <taxon>Eukaryota</taxon>
        <taxon>Viridiplantae</taxon>
        <taxon>Streptophyta</taxon>
        <taxon>Embryophyta</taxon>
        <taxon>Tracheophyta</taxon>
        <taxon>Spermatophyta</taxon>
        <taxon>Magnoliopsida</taxon>
        <taxon>eudicotyledons</taxon>
        <taxon>Gunneridae</taxon>
        <taxon>Pentapetalae</taxon>
        <taxon>rosids</taxon>
        <taxon>fabids</taxon>
        <taxon>Malpighiales</taxon>
        <taxon>Rhizophoraceae</taxon>
        <taxon>Rhizophora</taxon>
    </lineage>
</organism>